<accession>A0A2G9RJM2</accession>
<organism evidence="3 4">
    <name type="scientific">Aquarana catesbeiana</name>
    <name type="common">American bullfrog</name>
    <name type="synonym">Rana catesbeiana</name>
    <dbReference type="NCBI Taxonomy" id="8400"/>
    <lineage>
        <taxon>Eukaryota</taxon>
        <taxon>Metazoa</taxon>
        <taxon>Chordata</taxon>
        <taxon>Craniata</taxon>
        <taxon>Vertebrata</taxon>
        <taxon>Euteleostomi</taxon>
        <taxon>Amphibia</taxon>
        <taxon>Batrachia</taxon>
        <taxon>Anura</taxon>
        <taxon>Neobatrachia</taxon>
        <taxon>Ranoidea</taxon>
        <taxon>Ranidae</taxon>
        <taxon>Aquarana</taxon>
    </lineage>
</organism>
<feature type="non-terminal residue" evidence="3">
    <location>
        <position position="1"/>
    </location>
</feature>
<keyword evidence="4" id="KW-1185">Reference proteome</keyword>
<feature type="non-terminal residue" evidence="3">
    <location>
        <position position="321"/>
    </location>
</feature>
<name>A0A2G9RJM2_AQUCT</name>
<evidence type="ECO:0000256" key="2">
    <source>
        <dbReference type="SAM" id="MobiDB-lite"/>
    </source>
</evidence>
<dbReference type="EMBL" id="KV939605">
    <property type="protein sequence ID" value="PIO28078.1"/>
    <property type="molecule type" value="Genomic_DNA"/>
</dbReference>
<reference evidence="4" key="1">
    <citation type="journal article" date="2017" name="Nat. Commun.">
        <title>The North American bullfrog draft genome provides insight into hormonal regulation of long noncoding RNA.</title>
        <authorList>
            <person name="Hammond S.A."/>
            <person name="Warren R.L."/>
            <person name="Vandervalk B.P."/>
            <person name="Kucuk E."/>
            <person name="Khan H."/>
            <person name="Gibb E.A."/>
            <person name="Pandoh P."/>
            <person name="Kirk H."/>
            <person name="Zhao Y."/>
            <person name="Jones M."/>
            <person name="Mungall A.J."/>
            <person name="Coope R."/>
            <person name="Pleasance S."/>
            <person name="Moore R.A."/>
            <person name="Holt R.A."/>
            <person name="Round J.M."/>
            <person name="Ohora S."/>
            <person name="Walle B.V."/>
            <person name="Veldhoen N."/>
            <person name="Helbing C.C."/>
            <person name="Birol I."/>
        </authorList>
    </citation>
    <scope>NUCLEOTIDE SEQUENCE [LARGE SCALE GENOMIC DNA]</scope>
</reference>
<sequence length="321" mass="35066">DAQPSYILPIGEGTTTSKTSLVGKNMLQVPTSSASMFQVQVEAPQIGEVPKNEEPVHNTVQTKLNLAQEPTGKSSLSASEIHKELIQVNGEEGTPISYQANVASQKPEDKSHAHPEGHASEQALATLPFVTQEHAHPPGSPGDDFSYSNTISIDGTTQIPGLHTTARLRVLDDSNCSSPAPSSYPGTPNKATPPHTPSSSQGSTASHRYAVTVEALRNIGALTKEHALLQARVETLERIKADRAELSMLQRSTAEHLRNLSDLQEKLNSLYRDMQELKSNGEKDKDLFQDKVLQLQEELEQLDKTTGSIFQDQQEQQRHID</sequence>
<keyword evidence="1" id="KW-0175">Coiled coil</keyword>
<feature type="coiled-coil region" evidence="1">
    <location>
        <begin position="219"/>
        <end position="305"/>
    </location>
</feature>
<evidence type="ECO:0000256" key="1">
    <source>
        <dbReference type="SAM" id="Coils"/>
    </source>
</evidence>
<dbReference type="AlphaFoldDB" id="A0A2G9RJM2"/>
<proteinExistence type="predicted"/>
<feature type="region of interest" description="Disordered" evidence="2">
    <location>
        <begin position="172"/>
        <end position="205"/>
    </location>
</feature>
<dbReference type="OrthoDB" id="5981048at2759"/>
<dbReference type="Proteomes" id="UP000228934">
    <property type="component" value="Unassembled WGS sequence"/>
</dbReference>
<gene>
    <name evidence="3" type="ORF">AB205_0133150</name>
</gene>
<feature type="region of interest" description="Disordered" evidence="2">
    <location>
        <begin position="132"/>
        <end position="152"/>
    </location>
</feature>
<evidence type="ECO:0000313" key="4">
    <source>
        <dbReference type="Proteomes" id="UP000228934"/>
    </source>
</evidence>
<feature type="compositionally biased region" description="Polar residues" evidence="2">
    <location>
        <begin position="174"/>
        <end position="190"/>
    </location>
</feature>
<protein>
    <submittedName>
        <fullName evidence="3">Uncharacterized protein</fullName>
    </submittedName>
</protein>
<evidence type="ECO:0000313" key="3">
    <source>
        <dbReference type="EMBL" id="PIO28078.1"/>
    </source>
</evidence>